<organism evidence="1 2">
    <name type="scientific">Paenibacillus amylolyticus</name>
    <dbReference type="NCBI Taxonomy" id="1451"/>
    <lineage>
        <taxon>Bacteria</taxon>
        <taxon>Bacillati</taxon>
        <taxon>Bacillota</taxon>
        <taxon>Bacilli</taxon>
        <taxon>Bacillales</taxon>
        <taxon>Paenibacillaceae</taxon>
        <taxon>Paenibacillus</taxon>
    </lineage>
</organism>
<name>A0A117I085_PAEAM</name>
<evidence type="ECO:0000313" key="2">
    <source>
        <dbReference type="Proteomes" id="UP000069697"/>
    </source>
</evidence>
<sequence length="211" mass="24805">MRHVTSDLERLSFHSITHQLIIVDHDWIIQSCNRAWQQELGQLLPNPDANSTHRHYLHLLEAWALQGKNANMALVAQNLKERGTPFSRNHTYDICVYTVYNEERWFRVELTPLSHTNSNLNTDLALIAHMNITEQKKTERQLKKALSDVRTLRGLLPICAVCKQIKDEEEHWNSVESYLEKHTHAEFTHDICPECIRRLYPKYSNILDKRS</sequence>
<dbReference type="Proteomes" id="UP000069697">
    <property type="component" value="Unassembled WGS sequence"/>
</dbReference>
<proteinExistence type="predicted"/>
<reference evidence="2" key="2">
    <citation type="submission" date="2016-01" db="EMBL/GenBank/DDBJ databases">
        <title>Draft Genome Sequence of Paenibacillus amylolyticus Heshi-A3 that Was Isolated from Fermented Rice Bran with Aging Salted Mackerel, Which Was Named Heshiko as Traditional Fermented Seafood in Japan.</title>
        <authorList>
            <person name="Akuzawa S."/>
            <person name="Nakagawa J."/>
            <person name="Kanekatsu T."/>
            <person name="Kubota E."/>
            <person name="Ohtake R."/>
            <person name="Suzuki T."/>
            <person name="Kanesaki Y."/>
        </authorList>
    </citation>
    <scope>NUCLEOTIDE SEQUENCE [LARGE SCALE GENOMIC DNA]</scope>
    <source>
        <strain evidence="2">Heshi-A3</strain>
    </source>
</reference>
<dbReference type="AlphaFoldDB" id="A0A117I085"/>
<accession>A0A117I085</accession>
<dbReference type="EMBL" id="BCNV01000001">
    <property type="protein sequence ID" value="GAS80205.1"/>
    <property type="molecule type" value="Genomic_DNA"/>
</dbReference>
<dbReference type="RefSeq" id="WP_062833125.1">
    <property type="nucleotide sequence ID" value="NZ_BCNV01000001.1"/>
</dbReference>
<dbReference type="SUPFAM" id="SSF55785">
    <property type="entry name" value="PYP-like sensor domain (PAS domain)"/>
    <property type="match status" value="1"/>
</dbReference>
<evidence type="ECO:0000313" key="1">
    <source>
        <dbReference type="EMBL" id="GAS80205.1"/>
    </source>
</evidence>
<dbReference type="InterPro" id="IPR035965">
    <property type="entry name" value="PAS-like_dom_sf"/>
</dbReference>
<comment type="caution">
    <text evidence="1">The sequence shown here is derived from an EMBL/GenBank/DDBJ whole genome shotgun (WGS) entry which is preliminary data.</text>
</comment>
<reference evidence="1 2" key="1">
    <citation type="journal article" date="2016" name="Genome Announc.">
        <title>Draft Genome Sequence of Paenibacillus amylolyticus Heshi-A3, Isolated from Fermented Rice Bran in a Japanese Fermented Seafood Dish.</title>
        <authorList>
            <person name="Akuzawa S."/>
            <person name="Nagaoka J."/>
            <person name="Kanekatsu M."/>
            <person name="Kubota E."/>
            <person name="Ohtake R."/>
            <person name="Suzuki T."/>
            <person name="Kanesaki Y."/>
        </authorList>
    </citation>
    <scope>NUCLEOTIDE SEQUENCE [LARGE SCALE GENOMIC DNA]</scope>
    <source>
        <strain evidence="1 2">Heshi-A3</strain>
    </source>
</reference>
<protein>
    <recommendedName>
        <fullName evidence="3">PAS fold-4 domain-containing protein</fullName>
    </recommendedName>
</protein>
<dbReference type="Gene3D" id="3.30.450.20">
    <property type="entry name" value="PAS domain"/>
    <property type="match status" value="1"/>
</dbReference>
<gene>
    <name evidence="1" type="ORF">PAHA3_0274</name>
</gene>
<evidence type="ECO:0008006" key="3">
    <source>
        <dbReference type="Google" id="ProtNLM"/>
    </source>
</evidence>